<dbReference type="AlphaFoldDB" id="A0A1V6SD46"/>
<evidence type="ECO:0000313" key="3">
    <source>
        <dbReference type="Proteomes" id="UP000191342"/>
    </source>
</evidence>
<proteinExistence type="predicted"/>
<accession>A0A1V6SD46</accession>
<feature type="transmembrane region" description="Helical" evidence="1">
    <location>
        <begin position="20"/>
        <end position="42"/>
    </location>
</feature>
<dbReference type="EMBL" id="MLQL01000067">
    <property type="protein sequence ID" value="OQE11942.1"/>
    <property type="molecule type" value="Genomic_DNA"/>
</dbReference>
<protein>
    <submittedName>
        <fullName evidence="2">Uncharacterized protein</fullName>
    </submittedName>
</protein>
<name>A0A1V6SD46_9EURO</name>
<evidence type="ECO:0000313" key="2">
    <source>
        <dbReference type="EMBL" id="OQE11942.1"/>
    </source>
</evidence>
<dbReference type="InterPro" id="IPR025363">
    <property type="entry name" value="DUF4267"/>
</dbReference>
<sequence>MASNNLFRLSLPATATTFSVGFLGLGAFHFLTPVQICGFFGLPYPSVKPPTHVTVMGKYCHDEHVDPAALPFIYANGGRELMLSIAFGIMGVQHNREGMSALMYGVSIAAQIDAYIVWTYGGVSMNSINDNNISHLSGIQDGVLADPGLEKIM</sequence>
<evidence type="ECO:0000256" key="1">
    <source>
        <dbReference type="SAM" id="Phobius"/>
    </source>
</evidence>
<keyword evidence="1" id="KW-0472">Membrane</keyword>
<organism evidence="2 3">
    <name type="scientific">Penicillium flavigenum</name>
    <dbReference type="NCBI Taxonomy" id="254877"/>
    <lineage>
        <taxon>Eukaryota</taxon>
        <taxon>Fungi</taxon>
        <taxon>Dikarya</taxon>
        <taxon>Ascomycota</taxon>
        <taxon>Pezizomycotina</taxon>
        <taxon>Eurotiomycetes</taxon>
        <taxon>Eurotiomycetidae</taxon>
        <taxon>Eurotiales</taxon>
        <taxon>Aspergillaceae</taxon>
        <taxon>Penicillium</taxon>
    </lineage>
</organism>
<keyword evidence="1" id="KW-1133">Transmembrane helix</keyword>
<reference evidence="3" key="1">
    <citation type="journal article" date="2017" name="Nat. Microbiol.">
        <title>Global analysis of biosynthetic gene clusters reveals vast potential of secondary metabolite production in Penicillium species.</title>
        <authorList>
            <person name="Nielsen J.C."/>
            <person name="Grijseels S."/>
            <person name="Prigent S."/>
            <person name="Ji B."/>
            <person name="Dainat J."/>
            <person name="Nielsen K.F."/>
            <person name="Frisvad J.C."/>
            <person name="Workman M."/>
            <person name="Nielsen J."/>
        </authorList>
    </citation>
    <scope>NUCLEOTIDE SEQUENCE [LARGE SCALE GENOMIC DNA]</scope>
    <source>
        <strain evidence="3">IBT 14082</strain>
    </source>
</reference>
<keyword evidence="3" id="KW-1185">Reference proteome</keyword>
<dbReference type="OrthoDB" id="4354846at2759"/>
<gene>
    <name evidence="2" type="ORF">PENFLA_c067G01728</name>
</gene>
<keyword evidence="1" id="KW-0812">Transmembrane</keyword>
<dbReference type="Proteomes" id="UP000191342">
    <property type="component" value="Unassembled WGS sequence"/>
</dbReference>
<dbReference type="Pfam" id="PF14087">
    <property type="entry name" value="DUF4267"/>
    <property type="match status" value="1"/>
</dbReference>
<comment type="caution">
    <text evidence="2">The sequence shown here is derived from an EMBL/GenBank/DDBJ whole genome shotgun (WGS) entry which is preliminary data.</text>
</comment>